<feature type="transmembrane region" description="Helical" evidence="6">
    <location>
        <begin position="73"/>
        <end position="95"/>
    </location>
</feature>
<dbReference type="InterPro" id="IPR007267">
    <property type="entry name" value="GtrA_DPMS_TM"/>
</dbReference>
<dbReference type="PANTHER" id="PTHR38459:SF1">
    <property type="entry name" value="PROPHAGE BACTOPRENOL-LINKED GLUCOSE TRANSLOCASE HOMOLOG"/>
    <property type="match status" value="1"/>
</dbReference>
<accession>A0A7W8DFH9</accession>
<evidence type="ECO:0000313" key="9">
    <source>
        <dbReference type="Proteomes" id="UP000519004"/>
    </source>
</evidence>
<evidence type="ECO:0000256" key="5">
    <source>
        <dbReference type="ARBA" id="ARBA00023136"/>
    </source>
</evidence>
<dbReference type="RefSeq" id="WP_246417319.1">
    <property type="nucleotide sequence ID" value="NZ_JACHHX010000018.1"/>
</dbReference>
<dbReference type="PANTHER" id="PTHR38459">
    <property type="entry name" value="PROPHAGE BACTOPRENOL-LINKED GLUCOSE TRANSLOCASE HOMOLOG"/>
    <property type="match status" value="1"/>
</dbReference>
<evidence type="ECO:0000256" key="3">
    <source>
        <dbReference type="ARBA" id="ARBA00022692"/>
    </source>
</evidence>
<feature type="transmembrane region" description="Helical" evidence="6">
    <location>
        <begin position="12"/>
        <end position="35"/>
    </location>
</feature>
<organism evidence="8 9">
    <name type="scientific">Rehaibacterium terrae</name>
    <dbReference type="NCBI Taxonomy" id="1341696"/>
    <lineage>
        <taxon>Bacteria</taxon>
        <taxon>Pseudomonadati</taxon>
        <taxon>Pseudomonadota</taxon>
        <taxon>Gammaproteobacteria</taxon>
        <taxon>Lysobacterales</taxon>
        <taxon>Lysobacteraceae</taxon>
        <taxon>Rehaibacterium</taxon>
    </lineage>
</organism>
<keyword evidence="9" id="KW-1185">Reference proteome</keyword>
<reference evidence="8 9" key="1">
    <citation type="submission" date="2020-08" db="EMBL/GenBank/DDBJ databases">
        <title>Genomic Encyclopedia of Type Strains, Phase IV (KMG-IV): sequencing the most valuable type-strain genomes for metagenomic binning, comparative biology and taxonomic classification.</title>
        <authorList>
            <person name="Goeker M."/>
        </authorList>
    </citation>
    <scope>NUCLEOTIDE SEQUENCE [LARGE SCALE GENOMIC DNA]</scope>
    <source>
        <strain evidence="8 9">DSM 25897</strain>
    </source>
</reference>
<evidence type="ECO:0000313" key="8">
    <source>
        <dbReference type="EMBL" id="MBB5016396.1"/>
    </source>
</evidence>
<dbReference type="InterPro" id="IPR051401">
    <property type="entry name" value="GtrA_CellWall_Glycosyl"/>
</dbReference>
<protein>
    <submittedName>
        <fullName evidence="8">Putative flippase GtrA</fullName>
    </submittedName>
</protein>
<evidence type="ECO:0000256" key="6">
    <source>
        <dbReference type="SAM" id="Phobius"/>
    </source>
</evidence>
<dbReference type="EMBL" id="JACHHX010000018">
    <property type="protein sequence ID" value="MBB5016396.1"/>
    <property type="molecule type" value="Genomic_DNA"/>
</dbReference>
<dbReference type="Pfam" id="PF04138">
    <property type="entry name" value="GtrA_DPMS_TM"/>
    <property type="match status" value="1"/>
</dbReference>
<keyword evidence="5 6" id="KW-0472">Membrane</keyword>
<keyword evidence="4 6" id="KW-1133">Transmembrane helix</keyword>
<feature type="transmembrane region" description="Helical" evidence="6">
    <location>
        <begin position="101"/>
        <end position="122"/>
    </location>
</feature>
<name>A0A7W8DFH9_9GAMM</name>
<evidence type="ECO:0000256" key="2">
    <source>
        <dbReference type="ARBA" id="ARBA00009399"/>
    </source>
</evidence>
<dbReference type="Proteomes" id="UP000519004">
    <property type="component" value="Unassembled WGS sequence"/>
</dbReference>
<feature type="domain" description="GtrA/DPMS transmembrane" evidence="7">
    <location>
        <begin position="11"/>
        <end position="126"/>
    </location>
</feature>
<comment type="caution">
    <text evidence="8">The sequence shown here is derived from an EMBL/GenBank/DDBJ whole genome shotgun (WGS) entry which is preliminary data.</text>
</comment>
<evidence type="ECO:0000256" key="4">
    <source>
        <dbReference type="ARBA" id="ARBA00022989"/>
    </source>
</evidence>
<sequence>MKRLIRQGTGFLVVGLVQLAIDWALFVILTAAGMAVVPANLLARVSAACLGFWLNGRYTFAEHGRARLGRQRFARFALAWIALTAASTLGMEAVARLLGLHWAWLAKPVVDGGLAVLSFVLLRQWVYR</sequence>
<evidence type="ECO:0000256" key="1">
    <source>
        <dbReference type="ARBA" id="ARBA00004141"/>
    </source>
</evidence>
<proteinExistence type="inferred from homology"/>
<dbReference type="GO" id="GO:0000271">
    <property type="term" value="P:polysaccharide biosynthetic process"/>
    <property type="evidence" value="ECO:0007669"/>
    <property type="project" value="InterPro"/>
</dbReference>
<evidence type="ECO:0000259" key="7">
    <source>
        <dbReference type="Pfam" id="PF04138"/>
    </source>
</evidence>
<comment type="subcellular location">
    <subcellularLocation>
        <location evidence="1">Membrane</location>
        <topology evidence="1">Multi-pass membrane protein</topology>
    </subcellularLocation>
</comment>
<gene>
    <name evidence="8" type="ORF">HNQ58_002311</name>
</gene>
<dbReference type="GO" id="GO:0005886">
    <property type="term" value="C:plasma membrane"/>
    <property type="evidence" value="ECO:0007669"/>
    <property type="project" value="TreeGrafter"/>
</dbReference>
<feature type="transmembrane region" description="Helical" evidence="6">
    <location>
        <begin position="41"/>
        <end position="61"/>
    </location>
</feature>
<keyword evidence="3 6" id="KW-0812">Transmembrane</keyword>
<dbReference type="AlphaFoldDB" id="A0A7W8DFH9"/>
<comment type="similarity">
    <text evidence="2">Belongs to the GtrA family.</text>
</comment>